<dbReference type="Gene3D" id="1.20.1250.20">
    <property type="entry name" value="MFS general substrate transporter like domains"/>
    <property type="match status" value="1"/>
</dbReference>
<feature type="transmembrane region" description="Helical" evidence="5">
    <location>
        <begin position="321"/>
        <end position="342"/>
    </location>
</feature>
<reference evidence="8" key="2">
    <citation type="submission" date="2015-01" db="EMBL/GenBank/DDBJ databases">
        <title>Evolutionary Origins and Diversification of the Mycorrhizal Mutualists.</title>
        <authorList>
            <consortium name="DOE Joint Genome Institute"/>
            <consortium name="Mycorrhizal Genomics Consortium"/>
            <person name="Kohler A."/>
            <person name="Kuo A."/>
            <person name="Nagy L.G."/>
            <person name="Floudas D."/>
            <person name="Copeland A."/>
            <person name="Barry K.W."/>
            <person name="Cichocki N."/>
            <person name="Veneault-Fourrey C."/>
            <person name="LaButti K."/>
            <person name="Lindquist E.A."/>
            <person name="Lipzen A."/>
            <person name="Lundell T."/>
            <person name="Morin E."/>
            <person name="Murat C."/>
            <person name="Riley R."/>
            <person name="Ohm R."/>
            <person name="Sun H."/>
            <person name="Tunlid A."/>
            <person name="Henrissat B."/>
            <person name="Grigoriev I.V."/>
            <person name="Hibbett D.S."/>
            <person name="Martin F."/>
        </authorList>
    </citation>
    <scope>NUCLEOTIDE SEQUENCE [LARGE SCALE GENOMIC DNA]</scope>
    <source>
        <strain evidence="8">h7</strain>
    </source>
</reference>
<sequence length="454" mass="48814">MISEETPLVSSPTKHEEVYKRFKPAKKLVIVALVSCTGLLALFVSGTFVPSIPQIAKDLNSTAYRFLRLALGSLIGASYSSFYGRKPIYLIGTPLLFVGSIGVAASQTIVQLMVWRFVQALGASPGLAVGSGVIGDIYKLEERGQAMGIFFGAVLLGPALAPLAGGLAAHYFSWRLMQLALGFVGLIIFVFVLFVFPETYHPGERGVDKTDPSELPTWRPIFLNPLRPLLLLRSPNLMAVTIAGFTTLMTDFVLLIPLAYTIGVRYNITNEAIIGACFLPVGLGNMIGAPLAGRLSDRIVVKCRKERGGEWYPEDRLKGTLFGAGVMVPLSALGCGLLTTYVPGKIGLALNLVCLFINGLGVDFVLSPSAAYFVYLMHSRSAEAMAANNGFRSMLMSLCIAAILPMVEAYGVLFTNTVSAVLAWGGFGLLWFTIQYGDRLRAAVDVGFSTADNN</sequence>
<keyword evidence="8" id="KW-1185">Reference proteome</keyword>
<dbReference type="SUPFAM" id="SSF103473">
    <property type="entry name" value="MFS general substrate transporter"/>
    <property type="match status" value="1"/>
</dbReference>
<feature type="transmembrane region" description="Helical" evidence="5">
    <location>
        <begin position="237"/>
        <end position="260"/>
    </location>
</feature>
<name>A0A0C2Z9Q6_HEBCY</name>
<feature type="transmembrane region" description="Helical" evidence="5">
    <location>
        <begin position="178"/>
        <end position="196"/>
    </location>
</feature>
<evidence type="ECO:0000256" key="4">
    <source>
        <dbReference type="ARBA" id="ARBA00023136"/>
    </source>
</evidence>
<evidence type="ECO:0000256" key="1">
    <source>
        <dbReference type="ARBA" id="ARBA00004141"/>
    </source>
</evidence>
<gene>
    <name evidence="7" type="ORF">M413DRAFT_439015</name>
</gene>
<dbReference type="PROSITE" id="PS50850">
    <property type="entry name" value="MFS"/>
    <property type="match status" value="1"/>
</dbReference>
<dbReference type="OrthoDB" id="3066029at2759"/>
<organism evidence="7 8">
    <name type="scientific">Hebeloma cylindrosporum</name>
    <dbReference type="NCBI Taxonomy" id="76867"/>
    <lineage>
        <taxon>Eukaryota</taxon>
        <taxon>Fungi</taxon>
        <taxon>Dikarya</taxon>
        <taxon>Basidiomycota</taxon>
        <taxon>Agaricomycotina</taxon>
        <taxon>Agaricomycetes</taxon>
        <taxon>Agaricomycetidae</taxon>
        <taxon>Agaricales</taxon>
        <taxon>Agaricineae</taxon>
        <taxon>Hymenogastraceae</taxon>
        <taxon>Hebeloma</taxon>
    </lineage>
</organism>
<feature type="transmembrane region" description="Helical" evidence="5">
    <location>
        <begin position="64"/>
        <end position="83"/>
    </location>
</feature>
<keyword evidence="4 5" id="KW-0472">Membrane</keyword>
<feature type="transmembrane region" description="Helical" evidence="5">
    <location>
        <begin position="120"/>
        <end position="138"/>
    </location>
</feature>
<feature type="transmembrane region" description="Helical" evidence="5">
    <location>
        <begin position="150"/>
        <end position="172"/>
    </location>
</feature>
<protein>
    <recommendedName>
        <fullName evidence="6">Major facilitator superfamily (MFS) profile domain-containing protein</fullName>
    </recommendedName>
</protein>
<proteinExistence type="predicted"/>
<feature type="domain" description="Major facilitator superfamily (MFS) profile" evidence="6">
    <location>
        <begin position="1"/>
        <end position="454"/>
    </location>
</feature>
<dbReference type="InterPro" id="IPR020846">
    <property type="entry name" value="MFS_dom"/>
</dbReference>
<evidence type="ECO:0000256" key="5">
    <source>
        <dbReference type="SAM" id="Phobius"/>
    </source>
</evidence>
<dbReference type="EMBL" id="KN831768">
    <property type="protein sequence ID" value="KIM49882.1"/>
    <property type="molecule type" value="Genomic_DNA"/>
</dbReference>
<keyword evidence="3 5" id="KW-1133">Transmembrane helix</keyword>
<dbReference type="STRING" id="686832.A0A0C2Z9Q6"/>
<dbReference type="PANTHER" id="PTHR23502:SF64">
    <property type="entry name" value="TRANSPORTER, PUTATIVE (AFU_ORTHOLOGUE AFUA_3G11760)-RELATED"/>
    <property type="match status" value="1"/>
</dbReference>
<evidence type="ECO:0000259" key="6">
    <source>
        <dbReference type="PROSITE" id="PS50850"/>
    </source>
</evidence>
<accession>A0A0C2Z9Q6</accession>
<feature type="transmembrane region" description="Helical" evidence="5">
    <location>
        <begin position="272"/>
        <end position="292"/>
    </location>
</feature>
<dbReference type="HOGENOM" id="CLU_008455_8_0_1"/>
<dbReference type="PANTHER" id="PTHR23502">
    <property type="entry name" value="MAJOR FACILITATOR SUPERFAMILY"/>
    <property type="match status" value="1"/>
</dbReference>
<dbReference type="Pfam" id="PF07690">
    <property type="entry name" value="MFS_1"/>
    <property type="match status" value="1"/>
</dbReference>
<dbReference type="GO" id="GO:0005886">
    <property type="term" value="C:plasma membrane"/>
    <property type="evidence" value="ECO:0007669"/>
    <property type="project" value="TreeGrafter"/>
</dbReference>
<evidence type="ECO:0000313" key="7">
    <source>
        <dbReference type="EMBL" id="KIM49882.1"/>
    </source>
</evidence>
<dbReference type="AlphaFoldDB" id="A0A0C2Z9Q6"/>
<dbReference type="Proteomes" id="UP000053424">
    <property type="component" value="Unassembled WGS sequence"/>
</dbReference>
<evidence type="ECO:0000256" key="3">
    <source>
        <dbReference type="ARBA" id="ARBA00022989"/>
    </source>
</evidence>
<evidence type="ECO:0000313" key="8">
    <source>
        <dbReference type="Proteomes" id="UP000053424"/>
    </source>
</evidence>
<evidence type="ECO:0000256" key="2">
    <source>
        <dbReference type="ARBA" id="ARBA00022692"/>
    </source>
</evidence>
<dbReference type="GO" id="GO:0022857">
    <property type="term" value="F:transmembrane transporter activity"/>
    <property type="evidence" value="ECO:0007669"/>
    <property type="project" value="InterPro"/>
</dbReference>
<comment type="subcellular location">
    <subcellularLocation>
        <location evidence="1">Membrane</location>
        <topology evidence="1">Multi-pass membrane protein</topology>
    </subcellularLocation>
</comment>
<dbReference type="InterPro" id="IPR011701">
    <property type="entry name" value="MFS"/>
</dbReference>
<feature type="transmembrane region" description="Helical" evidence="5">
    <location>
        <begin position="28"/>
        <end position="52"/>
    </location>
</feature>
<dbReference type="InterPro" id="IPR036259">
    <property type="entry name" value="MFS_trans_sf"/>
</dbReference>
<reference evidence="7 8" key="1">
    <citation type="submission" date="2014-04" db="EMBL/GenBank/DDBJ databases">
        <authorList>
            <consortium name="DOE Joint Genome Institute"/>
            <person name="Kuo A."/>
            <person name="Gay G."/>
            <person name="Dore J."/>
            <person name="Kohler A."/>
            <person name="Nagy L.G."/>
            <person name="Floudas D."/>
            <person name="Copeland A."/>
            <person name="Barry K.W."/>
            <person name="Cichocki N."/>
            <person name="Veneault-Fourrey C."/>
            <person name="LaButti K."/>
            <person name="Lindquist E.A."/>
            <person name="Lipzen A."/>
            <person name="Lundell T."/>
            <person name="Morin E."/>
            <person name="Murat C."/>
            <person name="Sun H."/>
            <person name="Tunlid A."/>
            <person name="Henrissat B."/>
            <person name="Grigoriev I.V."/>
            <person name="Hibbett D.S."/>
            <person name="Martin F."/>
            <person name="Nordberg H.P."/>
            <person name="Cantor M.N."/>
            <person name="Hua S.X."/>
        </authorList>
    </citation>
    <scope>NUCLEOTIDE SEQUENCE [LARGE SCALE GENOMIC DNA]</scope>
    <source>
        <strain evidence="8">h7</strain>
    </source>
</reference>
<feature type="transmembrane region" description="Helical" evidence="5">
    <location>
        <begin position="389"/>
        <end position="407"/>
    </location>
</feature>
<keyword evidence="2 5" id="KW-0812">Transmembrane</keyword>
<feature type="transmembrane region" description="Helical" evidence="5">
    <location>
        <begin position="95"/>
        <end position="114"/>
    </location>
</feature>
<feature type="transmembrane region" description="Helical" evidence="5">
    <location>
        <begin position="413"/>
        <end position="432"/>
    </location>
</feature>
<feature type="transmembrane region" description="Helical" evidence="5">
    <location>
        <begin position="348"/>
        <end position="377"/>
    </location>
</feature>